<dbReference type="AlphaFoldDB" id="A0A4U6TQF8"/>
<evidence type="ECO:0000313" key="1">
    <source>
        <dbReference type="EMBL" id="TKV99776.1"/>
    </source>
</evidence>
<evidence type="ECO:0000313" key="2">
    <source>
        <dbReference type="Proteomes" id="UP000298652"/>
    </source>
</evidence>
<accession>A0A4U6TQF8</accession>
<name>A0A4U6TQF8_SETVI</name>
<dbReference type="Proteomes" id="UP000298652">
    <property type="component" value="Chromosome 8"/>
</dbReference>
<protein>
    <submittedName>
        <fullName evidence="1">Uncharacterized protein</fullName>
    </submittedName>
</protein>
<dbReference type="EMBL" id="CM016559">
    <property type="protein sequence ID" value="TKV99776.1"/>
    <property type="molecule type" value="Genomic_DNA"/>
</dbReference>
<gene>
    <name evidence="1" type="ORF">SEVIR_8G066250v2</name>
</gene>
<sequence>MAGGGARRALFHFRGSASILPAPRLFRSSEPTSDRSDLVPSSTRLLLSLLRRRRRLHHHRPLGQQGGFIQIE</sequence>
<organism evidence="1 2">
    <name type="scientific">Setaria viridis</name>
    <name type="common">Green bristlegrass</name>
    <name type="synonym">Setaria italica subsp. viridis</name>
    <dbReference type="NCBI Taxonomy" id="4556"/>
    <lineage>
        <taxon>Eukaryota</taxon>
        <taxon>Viridiplantae</taxon>
        <taxon>Streptophyta</taxon>
        <taxon>Embryophyta</taxon>
        <taxon>Tracheophyta</taxon>
        <taxon>Spermatophyta</taxon>
        <taxon>Magnoliopsida</taxon>
        <taxon>Liliopsida</taxon>
        <taxon>Poales</taxon>
        <taxon>Poaceae</taxon>
        <taxon>PACMAD clade</taxon>
        <taxon>Panicoideae</taxon>
        <taxon>Panicodae</taxon>
        <taxon>Paniceae</taxon>
        <taxon>Cenchrinae</taxon>
        <taxon>Setaria</taxon>
    </lineage>
</organism>
<reference evidence="1" key="1">
    <citation type="submission" date="2019-03" db="EMBL/GenBank/DDBJ databases">
        <title>WGS assembly of Setaria viridis.</title>
        <authorList>
            <person name="Huang P."/>
            <person name="Jenkins J."/>
            <person name="Grimwood J."/>
            <person name="Barry K."/>
            <person name="Healey A."/>
            <person name="Mamidi S."/>
            <person name="Sreedasyam A."/>
            <person name="Shu S."/>
            <person name="Feldman M."/>
            <person name="Wu J."/>
            <person name="Yu Y."/>
            <person name="Chen C."/>
            <person name="Johnson J."/>
            <person name="Rokhsar D."/>
            <person name="Baxter I."/>
            <person name="Schmutz J."/>
            <person name="Brutnell T."/>
            <person name="Kellogg E."/>
        </authorList>
    </citation>
    <scope>NUCLEOTIDE SEQUENCE [LARGE SCALE GENOMIC DNA]</scope>
</reference>
<keyword evidence="2" id="KW-1185">Reference proteome</keyword>
<proteinExistence type="predicted"/>
<dbReference type="Gramene" id="TKV99776">
    <property type="protein sequence ID" value="TKV99776"/>
    <property type="gene ID" value="SEVIR_8G066250v2"/>
</dbReference>